<evidence type="ECO:0000313" key="2">
    <source>
        <dbReference type="Proteomes" id="UP000836387"/>
    </source>
</evidence>
<name>A0ACA9TAD8_BIOOC</name>
<reference evidence="1" key="2">
    <citation type="submission" date="2021-10" db="EMBL/GenBank/DDBJ databases">
        <authorList>
            <person name="Piombo E."/>
        </authorList>
    </citation>
    <scope>NUCLEOTIDE SEQUENCE</scope>
</reference>
<dbReference type="Proteomes" id="UP000836387">
    <property type="component" value="Unassembled WGS sequence"/>
</dbReference>
<reference evidence="1" key="1">
    <citation type="submission" date="2020-04" db="EMBL/GenBank/DDBJ databases">
        <authorList>
            <person name="Broberg M."/>
        </authorList>
    </citation>
    <scope>NUCLEOTIDE SEQUENCE</scope>
</reference>
<organism evidence="1 2">
    <name type="scientific">Clonostachys rosea f. rosea IK726</name>
    <dbReference type="NCBI Taxonomy" id="1349383"/>
    <lineage>
        <taxon>Eukaryota</taxon>
        <taxon>Fungi</taxon>
        <taxon>Dikarya</taxon>
        <taxon>Ascomycota</taxon>
        <taxon>Pezizomycotina</taxon>
        <taxon>Sordariomycetes</taxon>
        <taxon>Hypocreomycetidae</taxon>
        <taxon>Hypocreales</taxon>
        <taxon>Bionectriaceae</taxon>
        <taxon>Clonostachys</taxon>
    </lineage>
</organism>
<keyword evidence="2" id="KW-1185">Reference proteome</keyword>
<proteinExistence type="predicted"/>
<evidence type="ECO:0000313" key="1">
    <source>
        <dbReference type="EMBL" id="CAG9937858.1"/>
    </source>
</evidence>
<comment type="caution">
    <text evidence="1">The sequence shown here is derived from an EMBL/GenBank/DDBJ whole genome shotgun (WGS) entry which is preliminary data.</text>
</comment>
<accession>A0ACA9TAD8</accession>
<dbReference type="EMBL" id="CADEHS020000002">
    <property type="protein sequence ID" value="CAG9937858.1"/>
    <property type="molecule type" value="Genomic_DNA"/>
</dbReference>
<sequence>MDATVECHISSGEIVKDGKVKASDYKKFTNGFDTSLIDDVLLEHWGRVISVNIIVTFAIA</sequence>
<protein>
    <submittedName>
        <fullName evidence="1">Uncharacterized protein</fullName>
    </submittedName>
</protein>
<gene>
    <name evidence="1" type="ORF">CRV2_00006276</name>
</gene>